<evidence type="ECO:0000256" key="2">
    <source>
        <dbReference type="SAM" id="Phobius"/>
    </source>
</evidence>
<proteinExistence type="predicted"/>
<sequence length="649" mass="68393">MPRRVDNDDRAEPSVTTEFNHLDLPQPRQLGDDASSATTTTIMTRQLATQPRRAPSDDRPGRLKPSAAPFRTRTNLRSLALALLSVAPAAMADCISLEGSSGCSAFSDASVSTDSFVVGLFPFMSYVSSTDTFDEQLSSYVQTSYVQEKYQTLLGCQNIDLTNTTNLYARFTTTVICNAIIQNSIDACSLTSDESRPVCAETCYLQAQFAQSEALVVSDNQTCSGPYGTYGTQVRADFTNCALPANSLNSANCITGISNEPDNCGFGNSTIGLCSHCAAGGINSTDTCCYNSDIDNRCAGVVLPTITPTMSFDPDPTATGATGPDDEDDDNGGLSGGAIAGIVAGAVAGVALIASAVFFIIRWSKRKDGSQTDSVLNQPSPARMGRPPSTAMSQKGHASSPSGTGYEVLPGGRIARMSALEGHSGDSPSRHAALEGGAAAGAAVGYAAARSRRGDDHSSSDGYGDSPESERAGVLRPPPTNIRRTGSLSSGSMLAGDDPQSPGSAGGMSSPQGIASQQSEQLPFFKDYYSSDDVHPGDRVAVLWAYQPRAADEFALERGDMLKVVGIWDDGWATGVLMDENTEDWEVRRQAQRDSGVSNTSGRRDESPPVSGEIKAFPLVCVCLPEHWRKTIEGDGSTESSGQSTRPRT</sequence>
<evidence type="ECO:0008006" key="5">
    <source>
        <dbReference type="Google" id="ProtNLM"/>
    </source>
</evidence>
<protein>
    <recommendedName>
        <fullName evidence="5">SH3 domain-containing protein</fullName>
    </recommendedName>
</protein>
<organism evidence="3 4">
    <name type="scientific">Zalerion maritima</name>
    <dbReference type="NCBI Taxonomy" id="339359"/>
    <lineage>
        <taxon>Eukaryota</taxon>
        <taxon>Fungi</taxon>
        <taxon>Dikarya</taxon>
        <taxon>Ascomycota</taxon>
        <taxon>Pezizomycotina</taxon>
        <taxon>Sordariomycetes</taxon>
        <taxon>Lulworthiomycetidae</taxon>
        <taxon>Lulworthiales</taxon>
        <taxon>Lulworthiaceae</taxon>
        <taxon>Zalerion</taxon>
    </lineage>
</organism>
<dbReference type="AlphaFoldDB" id="A0AAD5RXW6"/>
<feature type="compositionally biased region" description="Polar residues" evidence="1">
    <location>
        <begin position="35"/>
        <end position="49"/>
    </location>
</feature>
<keyword evidence="2" id="KW-1133">Transmembrane helix</keyword>
<feature type="compositionally biased region" description="Polar residues" evidence="1">
    <location>
        <begin position="390"/>
        <end position="403"/>
    </location>
</feature>
<feature type="region of interest" description="Disordered" evidence="1">
    <location>
        <begin position="309"/>
        <end position="333"/>
    </location>
</feature>
<comment type="caution">
    <text evidence="3">The sequence shown here is derived from an EMBL/GenBank/DDBJ whole genome shotgun (WGS) entry which is preliminary data.</text>
</comment>
<feature type="region of interest" description="Disordered" evidence="1">
    <location>
        <begin position="1"/>
        <end position="68"/>
    </location>
</feature>
<evidence type="ECO:0000313" key="4">
    <source>
        <dbReference type="Proteomes" id="UP001201980"/>
    </source>
</evidence>
<feature type="compositionally biased region" description="Polar residues" evidence="1">
    <location>
        <begin position="482"/>
        <end position="492"/>
    </location>
</feature>
<evidence type="ECO:0000313" key="3">
    <source>
        <dbReference type="EMBL" id="KAJ2905401.1"/>
    </source>
</evidence>
<feature type="region of interest" description="Disordered" evidence="1">
    <location>
        <begin position="369"/>
        <end position="409"/>
    </location>
</feature>
<keyword evidence="4" id="KW-1185">Reference proteome</keyword>
<keyword evidence="2" id="KW-0472">Membrane</keyword>
<gene>
    <name evidence="3" type="ORF">MKZ38_005499</name>
</gene>
<dbReference type="SUPFAM" id="SSF50044">
    <property type="entry name" value="SH3-domain"/>
    <property type="match status" value="1"/>
</dbReference>
<feature type="compositionally biased region" description="Basic and acidic residues" evidence="1">
    <location>
        <begin position="1"/>
        <end position="12"/>
    </location>
</feature>
<feature type="compositionally biased region" description="Polar residues" evidence="1">
    <location>
        <begin position="501"/>
        <end position="517"/>
    </location>
</feature>
<feature type="region of interest" description="Disordered" evidence="1">
    <location>
        <begin position="589"/>
        <end position="611"/>
    </location>
</feature>
<feature type="compositionally biased region" description="Polar residues" evidence="1">
    <location>
        <begin position="371"/>
        <end position="380"/>
    </location>
</feature>
<feature type="transmembrane region" description="Helical" evidence="2">
    <location>
        <begin position="338"/>
        <end position="361"/>
    </location>
</feature>
<dbReference type="InterPro" id="IPR036028">
    <property type="entry name" value="SH3-like_dom_sf"/>
</dbReference>
<dbReference type="Gene3D" id="2.30.30.40">
    <property type="entry name" value="SH3 Domains"/>
    <property type="match status" value="1"/>
</dbReference>
<accession>A0AAD5RXW6</accession>
<dbReference type="Proteomes" id="UP001201980">
    <property type="component" value="Unassembled WGS sequence"/>
</dbReference>
<feature type="region of interest" description="Disordered" evidence="1">
    <location>
        <begin position="448"/>
        <end position="517"/>
    </location>
</feature>
<evidence type="ECO:0000256" key="1">
    <source>
        <dbReference type="SAM" id="MobiDB-lite"/>
    </source>
</evidence>
<name>A0AAD5RXW6_9PEZI</name>
<reference evidence="3" key="1">
    <citation type="submission" date="2022-07" db="EMBL/GenBank/DDBJ databases">
        <title>Draft genome sequence of Zalerion maritima ATCC 34329, a (micro)plastics degrading marine fungus.</title>
        <authorList>
            <person name="Paco A."/>
            <person name="Goncalves M.F.M."/>
            <person name="Rocha-Santos T.A.P."/>
            <person name="Alves A."/>
        </authorList>
    </citation>
    <scope>NUCLEOTIDE SEQUENCE</scope>
    <source>
        <strain evidence="3">ATCC 34329</strain>
    </source>
</reference>
<keyword evidence="2" id="KW-0812">Transmembrane</keyword>
<dbReference type="EMBL" id="JAKWBI020000032">
    <property type="protein sequence ID" value="KAJ2905401.1"/>
    <property type="molecule type" value="Genomic_DNA"/>
</dbReference>